<dbReference type="WBParaSite" id="nRc.2.0.1.t19268-RA">
    <property type="protein sequence ID" value="nRc.2.0.1.t19268-RA"/>
    <property type="gene ID" value="nRc.2.0.1.g19268"/>
</dbReference>
<name>A0A915IZZ7_ROMCU</name>
<reference evidence="2" key="1">
    <citation type="submission" date="2022-11" db="UniProtKB">
        <authorList>
            <consortium name="WormBaseParasite"/>
        </authorList>
    </citation>
    <scope>IDENTIFICATION</scope>
</reference>
<proteinExistence type="predicted"/>
<evidence type="ECO:0000313" key="2">
    <source>
        <dbReference type="WBParaSite" id="nRc.2.0.1.t19268-RA"/>
    </source>
</evidence>
<accession>A0A915IZZ7</accession>
<protein>
    <submittedName>
        <fullName evidence="2">Uncharacterized protein</fullName>
    </submittedName>
</protein>
<evidence type="ECO:0000313" key="1">
    <source>
        <dbReference type="Proteomes" id="UP000887565"/>
    </source>
</evidence>
<dbReference type="AlphaFoldDB" id="A0A915IZZ7"/>
<keyword evidence="1" id="KW-1185">Reference proteome</keyword>
<organism evidence="1 2">
    <name type="scientific">Romanomermis culicivorax</name>
    <name type="common">Nematode worm</name>
    <dbReference type="NCBI Taxonomy" id="13658"/>
    <lineage>
        <taxon>Eukaryota</taxon>
        <taxon>Metazoa</taxon>
        <taxon>Ecdysozoa</taxon>
        <taxon>Nematoda</taxon>
        <taxon>Enoplea</taxon>
        <taxon>Dorylaimia</taxon>
        <taxon>Mermithida</taxon>
        <taxon>Mermithoidea</taxon>
        <taxon>Mermithidae</taxon>
        <taxon>Romanomermis</taxon>
    </lineage>
</organism>
<sequence length="119" mass="13651">MPGNPSRRVPTFVNPVATLAAVGGFRKSAIPEGKRKEKRKKNVKTSPSLCAGKIHWLGPPHRINRPCALERELCRRVTKRFFGAKPRRVFAVWPILAPKKSFPTKKFVLFDYFRPNLRE</sequence>
<dbReference type="Proteomes" id="UP000887565">
    <property type="component" value="Unplaced"/>
</dbReference>